<evidence type="ECO:0000313" key="2">
    <source>
        <dbReference type="Proteomes" id="UP000828390"/>
    </source>
</evidence>
<gene>
    <name evidence="1" type="ORF">DPMN_013200</name>
</gene>
<sequence length="90" mass="10410">MENIRILDREPFLFERGVKEAIYIRALRPALNKDGGRYQLSHTWDSTLQYSRSPRQLAVLTLPNGRNHSADEVRRTQRKAPGIAFNTKCV</sequence>
<reference evidence="1" key="2">
    <citation type="submission" date="2020-11" db="EMBL/GenBank/DDBJ databases">
        <authorList>
            <person name="McCartney M.A."/>
            <person name="Auch B."/>
            <person name="Kono T."/>
            <person name="Mallez S."/>
            <person name="Becker A."/>
            <person name="Gohl D.M."/>
            <person name="Silverstein K.A.T."/>
            <person name="Koren S."/>
            <person name="Bechman K.B."/>
            <person name="Herman A."/>
            <person name="Abrahante J.E."/>
            <person name="Garbe J."/>
        </authorList>
    </citation>
    <scope>NUCLEOTIDE SEQUENCE</scope>
    <source>
        <strain evidence="1">Duluth1</strain>
        <tissue evidence="1">Whole animal</tissue>
    </source>
</reference>
<dbReference type="EMBL" id="JAIWYP010000001">
    <property type="protein sequence ID" value="KAH3889150.1"/>
    <property type="molecule type" value="Genomic_DNA"/>
</dbReference>
<comment type="caution">
    <text evidence="1">The sequence shown here is derived from an EMBL/GenBank/DDBJ whole genome shotgun (WGS) entry which is preliminary data.</text>
</comment>
<organism evidence="1 2">
    <name type="scientific">Dreissena polymorpha</name>
    <name type="common">Zebra mussel</name>
    <name type="synonym">Mytilus polymorpha</name>
    <dbReference type="NCBI Taxonomy" id="45954"/>
    <lineage>
        <taxon>Eukaryota</taxon>
        <taxon>Metazoa</taxon>
        <taxon>Spiralia</taxon>
        <taxon>Lophotrochozoa</taxon>
        <taxon>Mollusca</taxon>
        <taxon>Bivalvia</taxon>
        <taxon>Autobranchia</taxon>
        <taxon>Heteroconchia</taxon>
        <taxon>Euheterodonta</taxon>
        <taxon>Imparidentia</taxon>
        <taxon>Neoheterodontei</taxon>
        <taxon>Myida</taxon>
        <taxon>Dreissenoidea</taxon>
        <taxon>Dreissenidae</taxon>
        <taxon>Dreissena</taxon>
    </lineage>
</organism>
<dbReference type="AlphaFoldDB" id="A0A9D4N7H0"/>
<reference evidence="1" key="1">
    <citation type="journal article" date="2019" name="bioRxiv">
        <title>The Genome of the Zebra Mussel, Dreissena polymorpha: A Resource for Invasive Species Research.</title>
        <authorList>
            <person name="McCartney M.A."/>
            <person name="Auch B."/>
            <person name="Kono T."/>
            <person name="Mallez S."/>
            <person name="Zhang Y."/>
            <person name="Obille A."/>
            <person name="Becker A."/>
            <person name="Abrahante J.E."/>
            <person name="Garbe J."/>
            <person name="Badalamenti J.P."/>
            <person name="Herman A."/>
            <person name="Mangelson H."/>
            <person name="Liachko I."/>
            <person name="Sullivan S."/>
            <person name="Sone E.D."/>
            <person name="Koren S."/>
            <person name="Silverstein K.A.T."/>
            <person name="Beckman K.B."/>
            <person name="Gohl D.M."/>
        </authorList>
    </citation>
    <scope>NUCLEOTIDE SEQUENCE</scope>
    <source>
        <strain evidence="1">Duluth1</strain>
        <tissue evidence="1">Whole animal</tissue>
    </source>
</reference>
<proteinExistence type="predicted"/>
<accession>A0A9D4N7H0</accession>
<protein>
    <submittedName>
        <fullName evidence="1">Uncharacterized protein</fullName>
    </submittedName>
</protein>
<dbReference type="Proteomes" id="UP000828390">
    <property type="component" value="Unassembled WGS sequence"/>
</dbReference>
<evidence type="ECO:0000313" key="1">
    <source>
        <dbReference type="EMBL" id="KAH3889150.1"/>
    </source>
</evidence>
<name>A0A9D4N7H0_DREPO</name>
<keyword evidence="2" id="KW-1185">Reference proteome</keyword>